<name>A0ABS5DU08_9BURK</name>
<evidence type="ECO:0000313" key="1">
    <source>
        <dbReference type="EMBL" id="MBQ0934621.1"/>
    </source>
</evidence>
<dbReference type="EMBL" id="JAGQDG010000002">
    <property type="protein sequence ID" value="MBQ0934621.1"/>
    <property type="molecule type" value="Genomic_DNA"/>
</dbReference>
<reference evidence="1 2" key="1">
    <citation type="submission" date="2021-04" db="EMBL/GenBank/DDBJ databases">
        <title>The genome sequence of type strain Ideonella paludis KCTC 32238.</title>
        <authorList>
            <person name="Liu Y."/>
        </authorList>
    </citation>
    <scope>NUCLEOTIDE SEQUENCE [LARGE SCALE GENOMIC DNA]</scope>
    <source>
        <strain evidence="1 2">KCTC 32238</strain>
    </source>
</reference>
<accession>A0ABS5DU08</accession>
<protein>
    <submittedName>
        <fullName evidence="1">Uncharacterized protein</fullName>
    </submittedName>
</protein>
<dbReference type="Proteomes" id="UP000672097">
    <property type="component" value="Unassembled WGS sequence"/>
</dbReference>
<evidence type="ECO:0000313" key="2">
    <source>
        <dbReference type="Proteomes" id="UP000672097"/>
    </source>
</evidence>
<gene>
    <name evidence="1" type="ORF">KAK11_04695</name>
</gene>
<keyword evidence="2" id="KW-1185">Reference proteome</keyword>
<proteinExistence type="predicted"/>
<comment type="caution">
    <text evidence="1">The sequence shown here is derived from an EMBL/GenBank/DDBJ whole genome shotgun (WGS) entry which is preliminary data.</text>
</comment>
<sequence>MQWAEGLLLWHYVSIRLGCGEVEMEEQLTLATAILQRFGVTGHVSLTKEELSLAKLGVQVCDALVDETSLALAEDAALWAETQIQGIWARASLGVQPDFSRDAIRPYCEESA</sequence>
<organism evidence="1 2">
    <name type="scientific">Ideonella paludis</name>
    <dbReference type="NCBI Taxonomy" id="1233411"/>
    <lineage>
        <taxon>Bacteria</taxon>
        <taxon>Pseudomonadati</taxon>
        <taxon>Pseudomonadota</taxon>
        <taxon>Betaproteobacteria</taxon>
        <taxon>Burkholderiales</taxon>
        <taxon>Sphaerotilaceae</taxon>
        <taxon>Ideonella</taxon>
    </lineage>
</organism>